<feature type="compositionally biased region" description="Low complexity" evidence="6">
    <location>
        <begin position="195"/>
        <end position="223"/>
    </location>
</feature>
<keyword evidence="4 5" id="KW-0804">Transcription</keyword>
<gene>
    <name evidence="9" type="primary">BEH2</name>
    <name evidence="9" type="ORF">SDJN03_08198</name>
</gene>
<proteinExistence type="inferred from homology"/>
<keyword evidence="3 5" id="KW-0238">DNA-binding</keyword>
<feature type="region of interest" description="Disordered" evidence="6">
    <location>
        <begin position="146"/>
        <end position="173"/>
    </location>
</feature>
<keyword evidence="7" id="KW-1133">Transmembrane helix</keyword>
<comment type="similarity">
    <text evidence="1 5">Belongs to the BZR/LAT61 family.</text>
</comment>
<feature type="non-terminal residue" evidence="9">
    <location>
        <position position="1"/>
    </location>
</feature>
<evidence type="ECO:0000313" key="10">
    <source>
        <dbReference type="Proteomes" id="UP000685013"/>
    </source>
</evidence>
<accession>A0AAV6NI42</accession>
<dbReference type="PANTHER" id="PTHR31506:SF22">
    <property type="entry name" value="PROTEIN BRASSINAZOLE-RESISTANT 2"/>
    <property type="match status" value="1"/>
</dbReference>
<dbReference type="GO" id="GO:0003700">
    <property type="term" value="F:DNA-binding transcription factor activity"/>
    <property type="evidence" value="ECO:0007669"/>
    <property type="project" value="UniProtKB-UniRule"/>
</dbReference>
<feature type="transmembrane region" description="Helical" evidence="7">
    <location>
        <begin position="12"/>
        <end position="31"/>
    </location>
</feature>
<keyword evidence="10" id="KW-1185">Reference proteome</keyword>
<evidence type="ECO:0000256" key="7">
    <source>
        <dbReference type="SAM" id="Phobius"/>
    </source>
</evidence>
<dbReference type="EMBL" id="JAGKQH010000005">
    <property type="protein sequence ID" value="KAG6598420.1"/>
    <property type="molecule type" value="Genomic_DNA"/>
</dbReference>
<dbReference type="GO" id="GO:0009742">
    <property type="term" value="P:brassinosteroid mediated signaling pathway"/>
    <property type="evidence" value="ECO:0007669"/>
    <property type="project" value="UniProtKB-UniRule"/>
</dbReference>
<evidence type="ECO:0000256" key="3">
    <source>
        <dbReference type="ARBA" id="ARBA00023125"/>
    </source>
</evidence>
<dbReference type="AlphaFoldDB" id="A0AAV6NI42"/>
<dbReference type="GO" id="GO:0003677">
    <property type="term" value="F:DNA binding"/>
    <property type="evidence" value="ECO:0007669"/>
    <property type="project" value="UniProtKB-UniRule"/>
</dbReference>
<keyword evidence="2 5" id="KW-0805">Transcription regulation</keyword>
<name>A0AAV6NI42_9ROSI</name>
<evidence type="ECO:0000256" key="5">
    <source>
        <dbReference type="RuleBase" id="RU369040"/>
    </source>
</evidence>
<dbReference type="Pfam" id="PF05687">
    <property type="entry name" value="BES1_N"/>
    <property type="match status" value="1"/>
</dbReference>
<feature type="region of interest" description="Disordered" evidence="6">
    <location>
        <begin position="195"/>
        <end position="252"/>
    </location>
</feature>
<evidence type="ECO:0000256" key="2">
    <source>
        <dbReference type="ARBA" id="ARBA00023015"/>
    </source>
</evidence>
<comment type="caution">
    <text evidence="9">The sequence shown here is derived from an EMBL/GenBank/DDBJ whole genome shotgun (WGS) entry which is preliminary data.</text>
</comment>
<sequence>MWGPKSKGQGNQTAVVVVVVFFYFFVFFPTVKFSISSVYFNTPPSLTTSSSYNPNPTAVSISCGILAAENRKMTSDGATSATTSRRKPSWRERENNRTRERRRRAIAAKIYAGLRAQGNFNLPKHCDNNEVLKALCADAGWTVEDDGTTYRKGCRPPQSISSAVPPEPPPNTSKIQAHCLLHFLVQWHPIKSSPSSSSFPSPSRWDANHPPSNPHSISSPSDSQITPGLRISNSAPYPPQPADTPSAAAYSRQIHECDESEYPPMDSNQWALLRACAPTSPTLTL</sequence>
<evidence type="ECO:0000256" key="1">
    <source>
        <dbReference type="ARBA" id="ARBA00005909"/>
    </source>
</evidence>
<comment type="function">
    <text evidence="5">Functions in brassinosteroid signaling. May function as transcriptional repressor.</text>
</comment>
<evidence type="ECO:0000259" key="8">
    <source>
        <dbReference type="Pfam" id="PF05687"/>
    </source>
</evidence>
<dbReference type="PANTHER" id="PTHR31506">
    <property type="entry name" value="BES1/BZR1 HOMOLOG PROTEIN 3-RELATED"/>
    <property type="match status" value="1"/>
</dbReference>
<comment type="subcellular location">
    <subcellularLocation>
        <location evidence="5">Nucleus</location>
    </subcellularLocation>
</comment>
<evidence type="ECO:0000313" key="9">
    <source>
        <dbReference type="EMBL" id="KAG6598420.1"/>
    </source>
</evidence>
<dbReference type="InterPro" id="IPR033264">
    <property type="entry name" value="BZR"/>
</dbReference>
<evidence type="ECO:0000256" key="4">
    <source>
        <dbReference type="ARBA" id="ARBA00023163"/>
    </source>
</evidence>
<dbReference type="InterPro" id="IPR008540">
    <property type="entry name" value="BES1_N"/>
</dbReference>
<protein>
    <recommendedName>
        <fullName evidence="5">Protein BZR1 homolog</fullName>
    </recommendedName>
    <alternativeName>
        <fullName evidence="5">Protein BRASSINAZOLE-RESISTANT 1 homolog</fullName>
    </alternativeName>
</protein>
<feature type="compositionally biased region" description="Basic and acidic residues" evidence="6">
    <location>
        <begin position="89"/>
        <end position="98"/>
    </location>
</feature>
<feature type="region of interest" description="Disordered" evidence="6">
    <location>
        <begin position="73"/>
        <end position="100"/>
    </location>
</feature>
<keyword evidence="7" id="KW-0472">Membrane</keyword>
<dbReference type="GO" id="GO:0006351">
    <property type="term" value="P:DNA-templated transcription"/>
    <property type="evidence" value="ECO:0007669"/>
    <property type="project" value="InterPro"/>
</dbReference>
<evidence type="ECO:0000256" key="6">
    <source>
        <dbReference type="SAM" id="MobiDB-lite"/>
    </source>
</evidence>
<organism evidence="9 10">
    <name type="scientific">Cucurbita argyrosperma subsp. sororia</name>
    <dbReference type="NCBI Taxonomy" id="37648"/>
    <lineage>
        <taxon>Eukaryota</taxon>
        <taxon>Viridiplantae</taxon>
        <taxon>Streptophyta</taxon>
        <taxon>Embryophyta</taxon>
        <taxon>Tracheophyta</taxon>
        <taxon>Spermatophyta</taxon>
        <taxon>Magnoliopsida</taxon>
        <taxon>eudicotyledons</taxon>
        <taxon>Gunneridae</taxon>
        <taxon>Pentapetalae</taxon>
        <taxon>rosids</taxon>
        <taxon>fabids</taxon>
        <taxon>Cucurbitales</taxon>
        <taxon>Cucurbitaceae</taxon>
        <taxon>Cucurbiteae</taxon>
        <taxon>Cucurbita</taxon>
    </lineage>
</organism>
<feature type="domain" description="BES1/BZR1 plant transcription factor N-terminal" evidence="8">
    <location>
        <begin position="84"/>
        <end position="211"/>
    </location>
</feature>
<keyword evidence="7" id="KW-0812">Transmembrane</keyword>
<dbReference type="GO" id="GO:0005634">
    <property type="term" value="C:nucleus"/>
    <property type="evidence" value="ECO:0007669"/>
    <property type="project" value="UniProtKB-SubCell"/>
</dbReference>
<reference evidence="9 10" key="1">
    <citation type="journal article" date="2021" name="Hortic Res">
        <title>The domestication of Cucurbita argyrosperma as revealed by the genome of its wild relative.</title>
        <authorList>
            <person name="Barrera-Redondo J."/>
            <person name="Sanchez-de la Vega G."/>
            <person name="Aguirre-Liguori J.A."/>
            <person name="Castellanos-Morales G."/>
            <person name="Gutierrez-Guerrero Y.T."/>
            <person name="Aguirre-Dugua X."/>
            <person name="Aguirre-Planter E."/>
            <person name="Tenaillon M.I."/>
            <person name="Lira-Saade R."/>
            <person name="Eguiarte L.E."/>
        </authorList>
    </citation>
    <scope>NUCLEOTIDE SEQUENCE [LARGE SCALE GENOMIC DNA]</scope>
    <source>
        <strain evidence="9">JBR-2021</strain>
    </source>
</reference>
<keyword evidence="5" id="KW-1070">Brassinosteroid signaling pathway</keyword>
<dbReference type="Proteomes" id="UP000685013">
    <property type="component" value="Chromosome 5"/>
</dbReference>